<dbReference type="InterPro" id="IPR010985">
    <property type="entry name" value="Ribbon_hlx_hlx"/>
</dbReference>
<name>X1AH06_9ZZZZ</name>
<accession>X1AH06</accession>
<comment type="caution">
    <text evidence="1">The sequence shown here is derived from an EMBL/GenBank/DDBJ whole genome shotgun (WGS) entry which is preliminary data.</text>
</comment>
<protein>
    <submittedName>
        <fullName evidence="1">Uncharacterized protein</fullName>
    </submittedName>
</protein>
<dbReference type="GO" id="GO:0006355">
    <property type="term" value="P:regulation of DNA-templated transcription"/>
    <property type="evidence" value="ECO:0007669"/>
    <property type="project" value="InterPro"/>
</dbReference>
<organism evidence="1">
    <name type="scientific">marine sediment metagenome</name>
    <dbReference type="NCBI Taxonomy" id="412755"/>
    <lineage>
        <taxon>unclassified sequences</taxon>
        <taxon>metagenomes</taxon>
        <taxon>ecological metagenomes</taxon>
    </lineage>
</organism>
<dbReference type="EMBL" id="BART01016451">
    <property type="protein sequence ID" value="GAG81875.1"/>
    <property type="molecule type" value="Genomic_DNA"/>
</dbReference>
<feature type="non-terminal residue" evidence="1">
    <location>
        <position position="168"/>
    </location>
</feature>
<gene>
    <name evidence="1" type="ORF">S01H4_31635</name>
</gene>
<evidence type="ECO:0000313" key="1">
    <source>
        <dbReference type="EMBL" id="GAG81875.1"/>
    </source>
</evidence>
<sequence length="168" mass="18755">MKSHVDNMNLYQNRYNDAHPKITLRVDPEIKDRLRRLGDENGKTMSEVTEDMIIDGLNGNNNVEKPGPITGVKKPVADVKKPISDVDIDADVDLNAVIDDSFNEGYAQGQLELKDDINSKLNGFKNSKKEKEFSCDDCGFEFDEKNKFCPSCGIEFEDAGAGSDKKSF</sequence>
<proteinExistence type="predicted"/>
<dbReference type="SUPFAM" id="SSF47598">
    <property type="entry name" value="Ribbon-helix-helix"/>
    <property type="match status" value="1"/>
</dbReference>
<dbReference type="AlphaFoldDB" id="X1AH06"/>
<reference evidence="1" key="1">
    <citation type="journal article" date="2014" name="Front. Microbiol.">
        <title>High frequency of phylogenetically diverse reductive dehalogenase-homologous genes in deep subseafloor sedimentary metagenomes.</title>
        <authorList>
            <person name="Kawai M."/>
            <person name="Futagami T."/>
            <person name="Toyoda A."/>
            <person name="Takaki Y."/>
            <person name="Nishi S."/>
            <person name="Hori S."/>
            <person name="Arai W."/>
            <person name="Tsubouchi T."/>
            <person name="Morono Y."/>
            <person name="Uchiyama I."/>
            <person name="Ito T."/>
            <person name="Fujiyama A."/>
            <person name="Inagaki F."/>
            <person name="Takami H."/>
        </authorList>
    </citation>
    <scope>NUCLEOTIDE SEQUENCE</scope>
    <source>
        <strain evidence="1">Expedition CK06-06</strain>
    </source>
</reference>